<dbReference type="GO" id="GO:0016020">
    <property type="term" value="C:membrane"/>
    <property type="evidence" value="ECO:0007669"/>
    <property type="project" value="InterPro"/>
</dbReference>
<dbReference type="InterPro" id="IPR001610">
    <property type="entry name" value="PAC"/>
</dbReference>
<evidence type="ECO:0000259" key="2">
    <source>
        <dbReference type="PROSITE" id="PS50112"/>
    </source>
</evidence>
<dbReference type="NCBIfam" id="TIGR00254">
    <property type="entry name" value="GGDEF"/>
    <property type="match status" value="1"/>
</dbReference>
<evidence type="ECO:0000259" key="3">
    <source>
        <dbReference type="PROSITE" id="PS50113"/>
    </source>
</evidence>
<dbReference type="AlphaFoldDB" id="A0A140IDF4"/>
<dbReference type="NCBIfam" id="TIGR00229">
    <property type="entry name" value="sensory_box"/>
    <property type="match status" value="1"/>
</dbReference>
<dbReference type="PROSITE" id="PS50887">
    <property type="entry name" value="GGDEF"/>
    <property type="match status" value="1"/>
</dbReference>
<evidence type="ECO:0000256" key="1">
    <source>
        <dbReference type="SAM" id="Phobius"/>
    </source>
</evidence>
<sequence>MSAPSTPAFYAPFAFIVRLLDRLSFRWKFATVAVVFVVAAAGFLHQIYAHYRAQAVLAERAIGGLGLVRDSLALMIELQLQRGVTFTARKGGDDFTARLPQQKSAVRSGIEQVEAALVRLDSLTALHPRWASVRAGIERAIHSTEDQSSAQSSFDTHTAAVNELLAWIVDIGDEAGITATSNPALYHLNLAQIRSLPSLVESLANLRGYATGTLLAGGRDAGITSELAGRVSAVDIVEGHTHNRIDRISRLLPDSLHMDDPVVRELHDAIRYVRNTTRSSTYLSPAPVEAADLFDVATQAIDAARRLHVDHLYPRSVAMIEAGLADVRRAMIADVLVLMSFFVIISTLFAAIYTSIRRSVNTINEGSALFAAGDLSVRVQVQSQDEFRHLGEQFNAMADEIASLVDAQRAQAQRLSGLLRNTPSVVFALDPHTLNCTFISPNAEALLGPADHADSLDLEHLLGSIHPKDRATLRDGLLAWRERGFVGLLSGTYRLAHDAAGQKWVELHHNAVLDDAGTVLEIVGSCTDITELHHAHTQLELAASVFSGAREGIIITDPQGCIVEANAACSDITGWSRDELLGENPRLFKSGRHNPAFYEAMWRSVKDNGYWEGEIWNRHKSGRDYAELLTIGTVRSPSGEVLHHVGLFSDITPQKEAEERLRKLAHFDSLTGLPNRTLLADRMEQALLQSRRSSKLVAVALIDLDGFKAVNDLHGHDAGDVLLKTVSQRMTESLRAEDTVARLGGDEFVVVMSALDSRSDIEQPIARLLAAINQPVALDNATVKVSGSIGVTFYPQREPIAPDQLMRQADQAMYIAKQAGKNQCQVFDDRQDL</sequence>
<feature type="domain" description="PAS" evidence="2">
    <location>
        <begin position="538"/>
        <end position="584"/>
    </location>
</feature>
<dbReference type="PROSITE" id="PS50885">
    <property type="entry name" value="HAMP"/>
    <property type="match status" value="1"/>
</dbReference>
<dbReference type="InterPro" id="IPR035965">
    <property type="entry name" value="PAS-like_dom_sf"/>
</dbReference>
<dbReference type="InterPro" id="IPR000014">
    <property type="entry name" value="PAS"/>
</dbReference>
<dbReference type="InterPro" id="IPR000700">
    <property type="entry name" value="PAS-assoc_C"/>
</dbReference>
<dbReference type="Gene3D" id="6.10.340.10">
    <property type="match status" value="1"/>
</dbReference>
<protein>
    <recommendedName>
        <fullName evidence="8">Diguanylate cyclase</fullName>
    </recommendedName>
</protein>
<evidence type="ECO:0008006" key="8">
    <source>
        <dbReference type="Google" id="ProtNLM"/>
    </source>
</evidence>
<feature type="domain" description="PAC" evidence="3">
    <location>
        <begin position="611"/>
        <end position="663"/>
    </location>
</feature>
<reference evidence="7" key="1">
    <citation type="submission" date="2016-03" db="EMBL/GenBank/DDBJ databases">
        <authorList>
            <person name="Ma C."/>
            <person name="Zhou S."/>
            <person name="Yang G."/>
        </authorList>
    </citation>
    <scope>NUCLEOTIDE SEQUENCE [LARGE SCALE GENOMIC DNA]</scope>
    <source>
        <strain evidence="7">SgZ-1</strain>
    </source>
</reference>
<keyword evidence="1" id="KW-0812">Transmembrane</keyword>
<dbReference type="Proteomes" id="UP000036902">
    <property type="component" value="Chromosome"/>
</dbReference>
<dbReference type="Pfam" id="PF00990">
    <property type="entry name" value="GGDEF"/>
    <property type="match status" value="1"/>
</dbReference>
<dbReference type="Pfam" id="PF00672">
    <property type="entry name" value="HAMP"/>
    <property type="match status" value="1"/>
</dbReference>
<dbReference type="PANTHER" id="PTHR46663:SF3">
    <property type="entry name" value="SLL0267 PROTEIN"/>
    <property type="match status" value="1"/>
</dbReference>
<dbReference type="InterPro" id="IPR000160">
    <property type="entry name" value="GGDEF_dom"/>
</dbReference>
<dbReference type="KEGG" id="thu:AC731_001745"/>
<dbReference type="CDD" id="cd06225">
    <property type="entry name" value="HAMP"/>
    <property type="match status" value="1"/>
</dbReference>
<keyword evidence="7" id="KW-1185">Reference proteome</keyword>
<evidence type="ECO:0000259" key="5">
    <source>
        <dbReference type="PROSITE" id="PS50887"/>
    </source>
</evidence>
<proteinExistence type="predicted"/>
<gene>
    <name evidence="6" type="ORF">AC731_001745</name>
</gene>
<dbReference type="CDD" id="cd00130">
    <property type="entry name" value="PAS"/>
    <property type="match status" value="2"/>
</dbReference>
<dbReference type="SUPFAM" id="SSF55073">
    <property type="entry name" value="Nucleotide cyclase"/>
    <property type="match status" value="1"/>
</dbReference>
<dbReference type="GO" id="GO:0007165">
    <property type="term" value="P:signal transduction"/>
    <property type="evidence" value="ECO:0007669"/>
    <property type="project" value="InterPro"/>
</dbReference>
<dbReference type="PANTHER" id="PTHR46663">
    <property type="entry name" value="DIGUANYLATE CYCLASE DGCT-RELATED"/>
    <property type="match status" value="1"/>
</dbReference>
<dbReference type="RefSeq" id="WP_053085857.1">
    <property type="nucleotide sequence ID" value="NZ_CP014646.1"/>
</dbReference>
<dbReference type="SMART" id="SM00267">
    <property type="entry name" value="GGDEF"/>
    <property type="match status" value="1"/>
</dbReference>
<name>A0A140IDF4_9RHOO</name>
<organism evidence="6 7">
    <name type="scientific">Thauera humireducens</name>
    <dbReference type="NCBI Taxonomy" id="1134435"/>
    <lineage>
        <taxon>Bacteria</taxon>
        <taxon>Pseudomonadati</taxon>
        <taxon>Pseudomonadota</taxon>
        <taxon>Betaproteobacteria</taxon>
        <taxon>Rhodocyclales</taxon>
        <taxon>Zoogloeaceae</taxon>
        <taxon>Thauera</taxon>
    </lineage>
</organism>
<evidence type="ECO:0000313" key="7">
    <source>
        <dbReference type="Proteomes" id="UP000036902"/>
    </source>
</evidence>
<dbReference type="SUPFAM" id="SSF55785">
    <property type="entry name" value="PYP-like sensor domain (PAS domain)"/>
    <property type="match status" value="2"/>
</dbReference>
<accession>A0A140IDF4</accession>
<dbReference type="SMART" id="SM00086">
    <property type="entry name" value="PAC"/>
    <property type="match status" value="2"/>
</dbReference>
<evidence type="ECO:0000259" key="4">
    <source>
        <dbReference type="PROSITE" id="PS50885"/>
    </source>
</evidence>
<dbReference type="FunFam" id="3.30.70.270:FF:000001">
    <property type="entry name" value="Diguanylate cyclase domain protein"/>
    <property type="match status" value="1"/>
</dbReference>
<dbReference type="Pfam" id="PF13426">
    <property type="entry name" value="PAS_9"/>
    <property type="match status" value="1"/>
</dbReference>
<feature type="domain" description="PAC" evidence="3">
    <location>
        <begin position="489"/>
        <end position="541"/>
    </location>
</feature>
<feature type="domain" description="GGDEF" evidence="5">
    <location>
        <begin position="695"/>
        <end position="829"/>
    </location>
</feature>
<keyword evidence="1" id="KW-0472">Membrane</keyword>
<dbReference type="InterPro" id="IPR043128">
    <property type="entry name" value="Rev_trsase/Diguanyl_cyclase"/>
</dbReference>
<dbReference type="EMBL" id="CP014646">
    <property type="protein sequence ID" value="AMO35779.1"/>
    <property type="molecule type" value="Genomic_DNA"/>
</dbReference>
<feature type="domain" description="HAMP" evidence="4">
    <location>
        <begin position="354"/>
        <end position="406"/>
    </location>
</feature>
<dbReference type="GO" id="GO:0003824">
    <property type="term" value="F:catalytic activity"/>
    <property type="evidence" value="ECO:0007669"/>
    <property type="project" value="UniProtKB-ARBA"/>
</dbReference>
<feature type="transmembrane region" description="Helical" evidence="1">
    <location>
        <begin position="335"/>
        <end position="356"/>
    </location>
</feature>
<dbReference type="PROSITE" id="PS50113">
    <property type="entry name" value="PAC"/>
    <property type="match status" value="2"/>
</dbReference>
<dbReference type="Gene3D" id="3.30.450.20">
    <property type="entry name" value="PAS domain"/>
    <property type="match status" value="2"/>
</dbReference>
<dbReference type="SUPFAM" id="SSF158472">
    <property type="entry name" value="HAMP domain-like"/>
    <property type="match status" value="1"/>
</dbReference>
<dbReference type="InterPro" id="IPR052163">
    <property type="entry name" value="DGC-Regulatory_Protein"/>
</dbReference>
<dbReference type="InterPro" id="IPR003660">
    <property type="entry name" value="HAMP_dom"/>
</dbReference>
<dbReference type="Gene3D" id="3.30.70.270">
    <property type="match status" value="1"/>
</dbReference>
<feature type="transmembrane region" description="Helical" evidence="1">
    <location>
        <begin position="25"/>
        <end position="44"/>
    </location>
</feature>
<dbReference type="SMART" id="SM00304">
    <property type="entry name" value="HAMP"/>
    <property type="match status" value="1"/>
</dbReference>
<dbReference type="SMART" id="SM00091">
    <property type="entry name" value="PAS"/>
    <property type="match status" value="2"/>
</dbReference>
<dbReference type="STRING" id="1134435.AC731_001745"/>
<evidence type="ECO:0000313" key="6">
    <source>
        <dbReference type="EMBL" id="AMO35779.1"/>
    </source>
</evidence>
<dbReference type="PROSITE" id="PS50112">
    <property type="entry name" value="PAS"/>
    <property type="match status" value="1"/>
</dbReference>
<keyword evidence="1" id="KW-1133">Transmembrane helix</keyword>
<dbReference type="InterPro" id="IPR029787">
    <property type="entry name" value="Nucleotide_cyclase"/>
</dbReference>
<dbReference type="CDD" id="cd01949">
    <property type="entry name" value="GGDEF"/>
    <property type="match status" value="1"/>
</dbReference>